<feature type="repeat" description="ANK" evidence="3">
    <location>
        <begin position="49"/>
        <end position="71"/>
    </location>
</feature>
<dbReference type="Proteomes" id="UP000230423">
    <property type="component" value="Unassembled WGS sequence"/>
</dbReference>
<proteinExistence type="predicted"/>
<dbReference type="EMBL" id="KZ402413">
    <property type="protein sequence ID" value="PIO54041.1"/>
    <property type="molecule type" value="Genomic_DNA"/>
</dbReference>
<dbReference type="PANTHER" id="PTHR24198:SF165">
    <property type="entry name" value="ANKYRIN REPEAT-CONTAINING PROTEIN-RELATED"/>
    <property type="match status" value="1"/>
</dbReference>
<evidence type="ECO:0000256" key="2">
    <source>
        <dbReference type="ARBA" id="ARBA00023043"/>
    </source>
</evidence>
<feature type="repeat" description="ANK" evidence="3">
    <location>
        <begin position="14"/>
        <end position="48"/>
    </location>
</feature>
<feature type="non-terminal residue" evidence="4">
    <location>
        <position position="1"/>
    </location>
</feature>
<dbReference type="OrthoDB" id="5874683at2759"/>
<sequence>LVQNGCDVAAAASDGTTPLHVAASLAESAKPIEYLISCEGIDLNARNADGMTPLHLASEWTKVSRVDTLIE</sequence>
<keyword evidence="1" id="KW-0677">Repeat</keyword>
<dbReference type="PROSITE" id="PS50088">
    <property type="entry name" value="ANK_REPEAT"/>
    <property type="match status" value="2"/>
</dbReference>
<evidence type="ECO:0000256" key="1">
    <source>
        <dbReference type="ARBA" id="ARBA00022737"/>
    </source>
</evidence>
<dbReference type="AlphaFoldDB" id="A0A2G9T7U8"/>
<dbReference type="Gene3D" id="1.25.40.20">
    <property type="entry name" value="Ankyrin repeat-containing domain"/>
    <property type="match status" value="1"/>
</dbReference>
<evidence type="ECO:0000313" key="5">
    <source>
        <dbReference type="Proteomes" id="UP000230423"/>
    </source>
</evidence>
<name>A0A2G9T7U8_TELCI</name>
<dbReference type="PROSITE" id="PS50297">
    <property type="entry name" value="ANK_REP_REGION"/>
    <property type="match status" value="1"/>
</dbReference>
<reference evidence="4 5" key="1">
    <citation type="submission" date="2015-09" db="EMBL/GenBank/DDBJ databases">
        <title>Draft genome of the parasitic nematode Teladorsagia circumcincta isolate WARC Sus (inbred).</title>
        <authorList>
            <person name="Mitreva M."/>
        </authorList>
    </citation>
    <scope>NUCLEOTIDE SEQUENCE [LARGE SCALE GENOMIC DNA]</scope>
    <source>
        <strain evidence="4 5">S</strain>
    </source>
</reference>
<dbReference type="InterPro" id="IPR036770">
    <property type="entry name" value="Ankyrin_rpt-contain_sf"/>
</dbReference>
<feature type="non-terminal residue" evidence="4">
    <location>
        <position position="71"/>
    </location>
</feature>
<dbReference type="PANTHER" id="PTHR24198">
    <property type="entry name" value="ANKYRIN REPEAT AND PROTEIN KINASE DOMAIN-CONTAINING PROTEIN"/>
    <property type="match status" value="1"/>
</dbReference>
<evidence type="ECO:0000313" key="4">
    <source>
        <dbReference type="EMBL" id="PIO54041.1"/>
    </source>
</evidence>
<gene>
    <name evidence="4" type="ORF">TELCIR_24604</name>
</gene>
<evidence type="ECO:0000256" key="3">
    <source>
        <dbReference type="PROSITE-ProRule" id="PRU00023"/>
    </source>
</evidence>
<protein>
    <submittedName>
        <fullName evidence="4">Ankyrin repeat protein</fullName>
    </submittedName>
</protein>
<dbReference type="InterPro" id="IPR002110">
    <property type="entry name" value="Ankyrin_rpt"/>
</dbReference>
<keyword evidence="2 3" id="KW-0040">ANK repeat</keyword>
<dbReference type="Pfam" id="PF12796">
    <property type="entry name" value="Ank_2"/>
    <property type="match status" value="1"/>
</dbReference>
<dbReference type="SUPFAM" id="SSF48403">
    <property type="entry name" value="Ankyrin repeat"/>
    <property type="match status" value="1"/>
</dbReference>
<organism evidence="4 5">
    <name type="scientific">Teladorsagia circumcincta</name>
    <name type="common">Brown stomach worm</name>
    <name type="synonym">Ostertagia circumcincta</name>
    <dbReference type="NCBI Taxonomy" id="45464"/>
    <lineage>
        <taxon>Eukaryota</taxon>
        <taxon>Metazoa</taxon>
        <taxon>Ecdysozoa</taxon>
        <taxon>Nematoda</taxon>
        <taxon>Chromadorea</taxon>
        <taxon>Rhabditida</taxon>
        <taxon>Rhabditina</taxon>
        <taxon>Rhabditomorpha</taxon>
        <taxon>Strongyloidea</taxon>
        <taxon>Trichostrongylidae</taxon>
        <taxon>Teladorsagia</taxon>
    </lineage>
</organism>
<keyword evidence="5" id="KW-1185">Reference proteome</keyword>
<accession>A0A2G9T7U8</accession>